<protein>
    <submittedName>
        <fullName evidence="1">Uncharacterized protein</fullName>
    </submittedName>
</protein>
<dbReference type="RefSeq" id="WP_016418614.1">
    <property type="nucleotide sequence ID" value="NZ_AUAB01000035.1"/>
</dbReference>
<dbReference type="AlphaFoldDB" id="S2KFC8"/>
<dbReference type="Proteomes" id="UP000014463">
    <property type="component" value="Unassembled WGS sequence"/>
</dbReference>
<reference evidence="1 2" key="1">
    <citation type="journal article" date="2013" name="Genome Announc.">
        <title>Draft genome sequence of the moderately halophilic gammaproteobacterium Halomonas anticariensis FP35.</title>
        <authorList>
            <person name="Tahrioui A."/>
            <person name="Quesada E."/>
            <person name="Llamas I."/>
        </authorList>
    </citation>
    <scope>NUCLEOTIDE SEQUENCE [LARGE SCALE GENOMIC DNA]</scope>
    <source>
        <strain evidence="2">DSM 16096 / CECT 5854 / LMG 22089 / FP35</strain>
    </source>
</reference>
<keyword evidence="2" id="KW-1185">Reference proteome</keyword>
<proteinExistence type="predicted"/>
<evidence type="ECO:0000313" key="1">
    <source>
        <dbReference type="EMBL" id="EPC00625.1"/>
    </source>
</evidence>
<sequence length="115" mass="12783">MCLRERLPRKKAGEHHQTAKQLLKGSVAFTSALLFGNGETKGLVRTLGAASLEAGKNAYKVFFHTPAQSSTEEEESLFDPWDADTSDPRTNRTMSIYYNASGERIYPFSYSGDDD</sequence>
<dbReference type="OrthoDB" id="9893288at2"/>
<organism evidence="1 2">
    <name type="scientific">Litchfieldella anticariensis (strain DSM 16096 / CECT 5854 / CIP 108499 / LMG 22089 / FP35)</name>
    <name type="common">Halomonas anticariensis</name>
    <dbReference type="NCBI Taxonomy" id="1121939"/>
    <lineage>
        <taxon>Bacteria</taxon>
        <taxon>Pseudomonadati</taxon>
        <taxon>Pseudomonadota</taxon>
        <taxon>Gammaproteobacteria</taxon>
        <taxon>Oceanospirillales</taxon>
        <taxon>Halomonadaceae</taxon>
        <taxon>Litchfieldella</taxon>
    </lineage>
</organism>
<comment type="caution">
    <text evidence="1">The sequence shown here is derived from an EMBL/GenBank/DDBJ whole genome shotgun (WGS) entry which is preliminary data.</text>
</comment>
<name>S2KFC8_LITA3</name>
<gene>
    <name evidence="1" type="ORF">L861_06705</name>
</gene>
<dbReference type="EMBL" id="ASTJ01000040">
    <property type="protein sequence ID" value="EPC00625.1"/>
    <property type="molecule type" value="Genomic_DNA"/>
</dbReference>
<evidence type="ECO:0000313" key="2">
    <source>
        <dbReference type="Proteomes" id="UP000014463"/>
    </source>
</evidence>
<accession>S2KFC8</accession>